<organism evidence="1 2">
    <name type="scientific">Elasticomyces elasticus</name>
    <dbReference type="NCBI Taxonomy" id="574655"/>
    <lineage>
        <taxon>Eukaryota</taxon>
        <taxon>Fungi</taxon>
        <taxon>Dikarya</taxon>
        <taxon>Ascomycota</taxon>
        <taxon>Pezizomycotina</taxon>
        <taxon>Dothideomycetes</taxon>
        <taxon>Dothideomycetidae</taxon>
        <taxon>Mycosphaerellales</taxon>
        <taxon>Teratosphaeriaceae</taxon>
        <taxon>Elasticomyces</taxon>
    </lineage>
</organism>
<proteinExistence type="predicted"/>
<sequence>MPDPTIEKSGQTFGNSIALLLLDTPAKESLLKMTDAEVKVFVLKLAAVLGEHPALALLKEATTVKTIVQQQEIICELQDWKIMKLESEVQTNNILLGETIAVQQALEAKKKELEREQQHRAQ</sequence>
<dbReference type="Proteomes" id="UP001310594">
    <property type="component" value="Unassembled WGS sequence"/>
</dbReference>
<dbReference type="AlphaFoldDB" id="A0AAN7VW61"/>
<name>A0AAN7VW61_9PEZI</name>
<dbReference type="EMBL" id="JAVRQU010000015">
    <property type="protein sequence ID" value="KAK5694588.1"/>
    <property type="molecule type" value="Genomic_DNA"/>
</dbReference>
<evidence type="ECO:0000313" key="1">
    <source>
        <dbReference type="EMBL" id="KAK5694588.1"/>
    </source>
</evidence>
<protein>
    <submittedName>
        <fullName evidence="1">Uncharacterized protein</fullName>
    </submittedName>
</protein>
<gene>
    <name evidence="1" type="ORF">LTR97_009178</name>
</gene>
<reference evidence="1" key="1">
    <citation type="submission" date="2023-08" db="EMBL/GenBank/DDBJ databases">
        <title>Black Yeasts Isolated from many extreme environments.</title>
        <authorList>
            <person name="Coleine C."/>
            <person name="Stajich J.E."/>
            <person name="Selbmann L."/>
        </authorList>
    </citation>
    <scope>NUCLEOTIDE SEQUENCE</scope>
    <source>
        <strain evidence="1">CCFEE 5810</strain>
    </source>
</reference>
<evidence type="ECO:0000313" key="2">
    <source>
        <dbReference type="Proteomes" id="UP001310594"/>
    </source>
</evidence>
<accession>A0AAN7VW61</accession>
<comment type="caution">
    <text evidence="1">The sequence shown here is derived from an EMBL/GenBank/DDBJ whole genome shotgun (WGS) entry which is preliminary data.</text>
</comment>